<dbReference type="Proteomes" id="UP000001402">
    <property type="component" value="Chromosome"/>
</dbReference>
<protein>
    <recommendedName>
        <fullName evidence="4">DUF1289 domain-containing protein</fullName>
    </recommendedName>
</protein>
<feature type="region of interest" description="Disordered" evidence="1">
    <location>
        <begin position="50"/>
        <end position="74"/>
    </location>
</feature>
<dbReference type="PANTHER" id="PTHR35175:SF2">
    <property type="entry name" value="DUF1289 DOMAIN-CONTAINING PROTEIN"/>
    <property type="match status" value="1"/>
</dbReference>
<accession>E6VDQ9</accession>
<dbReference type="OrthoDB" id="9811423at2"/>
<organism evidence="2 3">
    <name type="scientific">Rhodopseudomonas palustris (strain DX-1)</name>
    <dbReference type="NCBI Taxonomy" id="652103"/>
    <lineage>
        <taxon>Bacteria</taxon>
        <taxon>Pseudomonadati</taxon>
        <taxon>Pseudomonadota</taxon>
        <taxon>Alphaproteobacteria</taxon>
        <taxon>Hyphomicrobiales</taxon>
        <taxon>Nitrobacteraceae</taxon>
        <taxon>Rhodopseudomonas</taxon>
    </lineage>
</organism>
<dbReference type="eggNOG" id="COG3313">
    <property type="taxonomic scope" value="Bacteria"/>
</dbReference>
<evidence type="ECO:0000313" key="2">
    <source>
        <dbReference type="EMBL" id="ADU45104.1"/>
    </source>
</evidence>
<dbReference type="HOGENOM" id="CLU_162538_6_0_5"/>
<dbReference type="InterPro" id="IPR010710">
    <property type="entry name" value="DUF1289"/>
</dbReference>
<proteinExistence type="predicted"/>
<reference evidence="2" key="1">
    <citation type="submission" date="2010-12" db="EMBL/GenBank/DDBJ databases">
        <title>Complete sequence of Rhodopseudomonas palustris DX-1.</title>
        <authorList>
            <consortium name="US DOE Joint Genome Institute"/>
            <person name="Lucas S."/>
            <person name="Copeland A."/>
            <person name="Lapidus A."/>
            <person name="Cheng J.-F."/>
            <person name="Goodwin L."/>
            <person name="Pitluck S."/>
            <person name="Misra M."/>
            <person name="Chertkov O."/>
            <person name="Detter J.C."/>
            <person name="Han C."/>
            <person name="Tapia R."/>
            <person name="Land M."/>
            <person name="Hauser L."/>
            <person name="Kyrpides N."/>
            <person name="Ivanova N."/>
            <person name="Ovchinnikova G."/>
            <person name="Logan B."/>
            <person name="Oda Y."/>
            <person name="Harwood C."/>
            <person name="Woyke T."/>
        </authorList>
    </citation>
    <scope>NUCLEOTIDE SEQUENCE [LARGE SCALE GENOMIC DNA]</scope>
    <source>
        <strain evidence="2">DX-1</strain>
    </source>
</reference>
<evidence type="ECO:0000313" key="3">
    <source>
        <dbReference type="Proteomes" id="UP000001402"/>
    </source>
</evidence>
<dbReference type="EMBL" id="CP002418">
    <property type="protein sequence ID" value="ADU45104.1"/>
    <property type="molecule type" value="Genomic_DNA"/>
</dbReference>
<dbReference type="AlphaFoldDB" id="E6VDQ9"/>
<sequence length="74" mass="8202">MSIETPCIAVCLIDPQTNLCYGCGRTMPEIARWPRMSSAERRAIMAALPRRMTDAGMELPKPRPRRAPATDALS</sequence>
<dbReference type="PANTHER" id="PTHR35175">
    <property type="entry name" value="DUF1289 DOMAIN-CONTAINING PROTEIN"/>
    <property type="match status" value="1"/>
</dbReference>
<gene>
    <name evidence="2" type="ordered locus">Rpdx1_3535</name>
</gene>
<dbReference type="Pfam" id="PF06945">
    <property type="entry name" value="DUF1289"/>
    <property type="match status" value="1"/>
</dbReference>
<dbReference type="KEGG" id="rpx:Rpdx1_3535"/>
<evidence type="ECO:0008006" key="4">
    <source>
        <dbReference type="Google" id="ProtNLM"/>
    </source>
</evidence>
<evidence type="ECO:0000256" key="1">
    <source>
        <dbReference type="SAM" id="MobiDB-lite"/>
    </source>
</evidence>
<dbReference type="BioCyc" id="RPAL652103:RPDX1_RS17440-MONOMER"/>
<name>E6VDQ9_RHOPX</name>
<dbReference type="STRING" id="652103.Rpdx1_3535"/>